<dbReference type="Proteomes" id="UP000070319">
    <property type="component" value="Unassembled WGS sequence"/>
</dbReference>
<feature type="transmembrane region" description="Helical" evidence="1">
    <location>
        <begin position="6"/>
        <end position="27"/>
    </location>
</feature>
<dbReference type="AlphaFoldDB" id="A0A139LTP3"/>
<organism evidence="2">
    <name type="scientific">Bacteroides intestinalis</name>
    <dbReference type="NCBI Taxonomy" id="329854"/>
    <lineage>
        <taxon>Bacteria</taxon>
        <taxon>Pseudomonadati</taxon>
        <taxon>Bacteroidota</taxon>
        <taxon>Bacteroidia</taxon>
        <taxon>Bacteroidales</taxon>
        <taxon>Bacteroidaceae</taxon>
        <taxon>Bacteroides</taxon>
    </lineage>
</organism>
<comment type="caution">
    <text evidence="2">The sequence shown here is derived from an EMBL/GenBank/DDBJ whole genome shotgun (WGS) entry which is preliminary data.</text>
</comment>
<reference evidence="2 3" key="1">
    <citation type="submission" date="2016-02" db="EMBL/GenBank/DDBJ databases">
        <authorList>
            <person name="Wen L."/>
            <person name="He K."/>
            <person name="Yang H."/>
        </authorList>
    </citation>
    <scope>NUCLEOTIDE SEQUENCE [LARGE SCALE GENOMIC DNA]</scope>
    <source>
        <strain evidence="2 3">KLE1704</strain>
    </source>
</reference>
<proteinExistence type="predicted"/>
<dbReference type="EMBL" id="LTDF01000041">
    <property type="protein sequence ID" value="KXT54817.1"/>
    <property type="molecule type" value="Genomic_DNA"/>
</dbReference>
<keyword evidence="1" id="KW-0472">Membrane</keyword>
<evidence type="ECO:0000313" key="3">
    <source>
        <dbReference type="Proteomes" id="UP000070319"/>
    </source>
</evidence>
<name>A0A139LTP3_9BACE</name>
<evidence type="ECO:0000256" key="1">
    <source>
        <dbReference type="SAM" id="Phobius"/>
    </source>
</evidence>
<keyword evidence="1" id="KW-1133">Transmembrane helix</keyword>
<sequence>MNDYIFLITLVLVFCSLAIVTCVLLYCRKIEQKCNYYIAKSIREQDGLVKQLERTRIEKEMIEKVVKTDLSEVVKSPEFSEAVKTSITEKKADNNMTDAKKKASRIEITYYI</sequence>
<accession>A0A139LTP3</accession>
<evidence type="ECO:0000313" key="2">
    <source>
        <dbReference type="EMBL" id="KXT54817.1"/>
    </source>
</evidence>
<dbReference type="RefSeq" id="WP_061433926.1">
    <property type="nucleotide sequence ID" value="NZ_KQ968677.1"/>
</dbReference>
<gene>
    <name evidence="2" type="ORF">HMPREF2531_00525</name>
</gene>
<keyword evidence="1" id="KW-0812">Transmembrane</keyword>
<protein>
    <submittedName>
        <fullName evidence="2">Uncharacterized protein</fullName>
    </submittedName>
</protein>
<dbReference type="PATRIC" id="fig|329854.7.peg.527"/>